<dbReference type="HOGENOM" id="CLU_1841870_0_0_9"/>
<dbReference type="Proteomes" id="UP000002892">
    <property type="component" value="Chromosome"/>
</dbReference>
<keyword evidence="1" id="KW-0472">Membrane</keyword>
<evidence type="ECO:0000313" key="3">
    <source>
        <dbReference type="Proteomes" id="UP000002892"/>
    </source>
</evidence>
<evidence type="ECO:0000313" key="2">
    <source>
        <dbReference type="EMBL" id="AFM40511.1"/>
    </source>
</evidence>
<keyword evidence="1" id="KW-1133">Transmembrane helix</keyword>
<dbReference type="STRING" id="646529.Desaci_1497"/>
<feature type="transmembrane region" description="Helical" evidence="1">
    <location>
        <begin position="48"/>
        <end position="65"/>
    </location>
</feature>
<reference evidence="2 3" key="1">
    <citation type="journal article" date="2012" name="J. Bacteriol.">
        <title>Complete genome sequences of Desulfosporosinus orientis DSM765T, Desulfosporosinus youngiae DSM17734T, Desulfosporosinus meridiei DSM13257T, and Desulfosporosinus acidiphilus DSM22704T.</title>
        <authorList>
            <person name="Pester M."/>
            <person name="Brambilla E."/>
            <person name="Alazard D."/>
            <person name="Rattei T."/>
            <person name="Weinmaier T."/>
            <person name="Han J."/>
            <person name="Lucas S."/>
            <person name="Lapidus A."/>
            <person name="Cheng J.F."/>
            <person name="Goodwin L."/>
            <person name="Pitluck S."/>
            <person name="Peters L."/>
            <person name="Ovchinnikova G."/>
            <person name="Teshima H."/>
            <person name="Detter J.C."/>
            <person name="Han C.S."/>
            <person name="Tapia R."/>
            <person name="Land M.L."/>
            <person name="Hauser L."/>
            <person name="Kyrpides N.C."/>
            <person name="Ivanova N.N."/>
            <person name="Pagani I."/>
            <person name="Huntmann M."/>
            <person name="Wei C.L."/>
            <person name="Davenport K.W."/>
            <person name="Daligault H."/>
            <person name="Chain P.S."/>
            <person name="Chen A."/>
            <person name="Mavromatis K."/>
            <person name="Markowitz V."/>
            <person name="Szeto E."/>
            <person name="Mikhailova N."/>
            <person name="Pati A."/>
            <person name="Wagner M."/>
            <person name="Woyke T."/>
            <person name="Ollivier B."/>
            <person name="Klenk H.P."/>
            <person name="Spring S."/>
            <person name="Loy A."/>
        </authorList>
    </citation>
    <scope>NUCLEOTIDE SEQUENCE [LARGE SCALE GENOMIC DNA]</scope>
    <source>
        <strain evidence="3">DSM 22704 / JCM 16185 / SJ4</strain>
    </source>
</reference>
<sequence>MIIFPIIWFYSNGQVYQIDPVPVFFIFMINIQVIIFIISRIQLKFKNTYKLISSIILILIVWLFLRPKTPQEQAIAKYLKENSNSCTLTMMVRDSDINDPQYGELFYVNGVIGNFADVNFFYLVKDNGGWKVSSAGTGP</sequence>
<dbReference type="AlphaFoldDB" id="I4D3Y7"/>
<protein>
    <submittedName>
        <fullName evidence="2">Uncharacterized protein</fullName>
    </submittedName>
</protein>
<proteinExistence type="predicted"/>
<dbReference type="EMBL" id="CP003639">
    <property type="protein sequence ID" value="AFM40511.1"/>
    <property type="molecule type" value="Genomic_DNA"/>
</dbReference>
<accession>I4D3Y7</accession>
<gene>
    <name evidence="2" type="ordered locus">Desaci_1497</name>
</gene>
<name>I4D3Y7_DESAJ</name>
<feature type="transmembrane region" description="Helical" evidence="1">
    <location>
        <begin position="20"/>
        <end position="41"/>
    </location>
</feature>
<keyword evidence="3" id="KW-1185">Reference proteome</keyword>
<keyword evidence="1" id="KW-0812">Transmembrane</keyword>
<organism evidence="2 3">
    <name type="scientific">Desulfosporosinus acidiphilus (strain DSM 22704 / JCM 16185 / SJ4)</name>
    <dbReference type="NCBI Taxonomy" id="646529"/>
    <lineage>
        <taxon>Bacteria</taxon>
        <taxon>Bacillati</taxon>
        <taxon>Bacillota</taxon>
        <taxon>Clostridia</taxon>
        <taxon>Eubacteriales</taxon>
        <taxon>Desulfitobacteriaceae</taxon>
        <taxon>Desulfosporosinus</taxon>
    </lineage>
</organism>
<dbReference type="KEGG" id="dai:Desaci_1497"/>
<evidence type="ECO:0000256" key="1">
    <source>
        <dbReference type="SAM" id="Phobius"/>
    </source>
</evidence>